<feature type="transmembrane region" description="Helical" evidence="6">
    <location>
        <begin position="441"/>
        <end position="460"/>
    </location>
</feature>
<organism evidence="7 8">
    <name type="scientific">Fructilactobacillus sanfranciscensis</name>
    <name type="common">Lactobacillus sanfranciscensis</name>
    <dbReference type="NCBI Taxonomy" id="1625"/>
    <lineage>
        <taxon>Bacteria</taxon>
        <taxon>Bacillati</taxon>
        <taxon>Bacillota</taxon>
        <taxon>Bacilli</taxon>
        <taxon>Lactobacillales</taxon>
        <taxon>Lactobacillaceae</taxon>
        <taxon>Fructilactobacillus</taxon>
    </lineage>
</organism>
<dbReference type="PANTHER" id="PTHR42770:SF4">
    <property type="entry name" value="ARGININE_ORNITHINE ANTIPORTER-RELATED"/>
    <property type="match status" value="1"/>
</dbReference>
<feature type="transmembrane region" description="Helical" evidence="6">
    <location>
        <begin position="298"/>
        <end position="321"/>
    </location>
</feature>
<evidence type="ECO:0000256" key="5">
    <source>
        <dbReference type="ARBA" id="ARBA00023136"/>
    </source>
</evidence>
<evidence type="ECO:0000256" key="3">
    <source>
        <dbReference type="ARBA" id="ARBA00022692"/>
    </source>
</evidence>
<dbReference type="InterPro" id="IPR002293">
    <property type="entry name" value="AA/rel_permease1"/>
</dbReference>
<evidence type="ECO:0000313" key="7">
    <source>
        <dbReference type="EMBL" id="TNK90966.1"/>
    </source>
</evidence>
<dbReference type="Gene3D" id="1.20.1740.10">
    <property type="entry name" value="Amino acid/polyamine transporter I"/>
    <property type="match status" value="1"/>
</dbReference>
<feature type="transmembrane region" description="Helical" evidence="6">
    <location>
        <begin position="21"/>
        <end position="38"/>
    </location>
</feature>
<keyword evidence="3 6" id="KW-0812">Transmembrane</keyword>
<reference evidence="7 8" key="1">
    <citation type="submission" date="2018-05" db="EMBL/GenBank/DDBJ databases">
        <title>Lactobacillus sanfranciscensis Ah4 draft denome sequence.</title>
        <authorList>
            <person name="Zhang G."/>
        </authorList>
    </citation>
    <scope>NUCLEOTIDE SEQUENCE [LARGE SCALE GENOMIC DNA]</scope>
    <source>
        <strain evidence="7 8">Ah4</strain>
    </source>
</reference>
<feature type="transmembrane region" description="Helical" evidence="6">
    <location>
        <begin position="417"/>
        <end position="435"/>
    </location>
</feature>
<dbReference type="Pfam" id="PF13520">
    <property type="entry name" value="AA_permease_2"/>
    <property type="match status" value="1"/>
</dbReference>
<dbReference type="PANTHER" id="PTHR42770">
    <property type="entry name" value="AMINO ACID TRANSPORTER-RELATED"/>
    <property type="match status" value="1"/>
</dbReference>
<dbReference type="InterPro" id="IPR050367">
    <property type="entry name" value="APC_superfamily"/>
</dbReference>
<feature type="transmembrane region" description="Helical" evidence="6">
    <location>
        <begin position="96"/>
        <end position="118"/>
    </location>
</feature>
<protein>
    <submittedName>
        <fullName evidence="7">Arginine:agmatine antiporter</fullName>
    </submittedName>
</protein>
<evidence type="ECO:0000256" key="4">
    <source>
        <dbReference type="ARBA" id="ARBA00022989"/>
    </source>
</evidence>
<feature type="transmembrane region" description="Helical" evidence="6">
    <location>
        <begin position="472"/>
        <end position="493"/>
    </location>
</feature>
<feature type="transmembrane region" description="Helical" evidence="6">
    <location>
        <begin position="255"/>
        <end position="278"/>
    </location>
</feature>
<gene>
    <name evidence="7" type="ORF">DID87_01075</name>
</gene>
<feature type="transmembrane region" description="Helical" evidence="6">
    <location>
        <begin position="138"/>
        <end position="156"/>
    </location>
</feature>
<feature type="transmembrane region" description="Helical" evidence="6">
    <location>
        <begin position="224"/>
        <end position="243"/>
    </location>
</feature>
<dbReference type="EMBL" id="QFCR01000002">
    <property type="protein sequence ID" value="TNK90966.1"/>
    <property type="molecule type" value="Genomic_DNA"/>
</dbReference>
<feature type="transmembrane region" description="Helical" evidence="6">
    <location>
        <begin position="168"/>
        <end position="193"/>
    </location>
</feature>
<sequence>MDVENYKRCSLENKTNEKIGRLGLTAFVLSAMVGGGIYDLPQNIALHAGLVAQVLAWIITGIIIWTIVRSFMILSQLRPQYTTGLYHYAQAGFGKFAAFFVSWGYWICQSFAIAAYSVLLMSTLDAFWPGMFKGGNNWLAILGGTIVLWTMTFLILKGIRTTSKVDLIGTFCMLLIIATFIIAMIVAFNWHVFVTNPMASNNLPKIHDRDLGGLFHQIKSSMLTTLWVFSGVESAVVLSGSAKSQKSVRRATRDGFILCLVLYALVSILPLGIASYGQLSHISSPSTAILLEYVLGPIGRLIITFGVIVAVLASWLSWILLLSEMPRAASEDRTFPMFFQKIGKHNVPKSSLIMTVIIIQIIIIMTHFSGRAFDTTLTIVATMTIPPYLISMLYLAKISMKEETFNPDKNAINVSRYAALFIAILAIIGTLFMGYTAGIKYLTIAFVIYAIGIPVFMYARKEYNPNQQIFNAWEKVFAILIVLIAIVGLLILIK</sequence>
<dbReference type="GO" id="GO:0005886">
    <property type="term" value="C:plasma membrane"/>
    <property type="evidence" value="ECO:0007669"/>
    <property type="project" value="UniProtKB-SubCell"/>
</dbReference>
<evidence type="ECO:0000256" key="2">
    <source>
        <dbReference type="ARBA" id="ARBA00022475"/>
    </source>
</evidence>
<keyword evidence="2" id="KW-1003">Cell membrane</keyword>
<accession>A0A5C4TK09</accession>
<keyword evidence="5 6" id="KW-0472">Membrane</keyword>
<dbReference type="Proteomes" id="UP000313312">
    <property type="component" value="Unassembled WGS sequence"/>
</dbReference>
<feature type="transmembrane region" description="Helical" evidence="6">
    <location>
        <begin position="44"/>
        <end position="68"/>
    </location>
</feature>
<proteinExistence type="predicted"/>
<comment type="caution">
    <text evidence="7">The sequence shown here is derived from an EMBL/GenBank/DDBJ whole genome shotgun (WGS) entry which is preliminary data.</text>
</comment>
<keyword evidence="4 6" id="KW-1133">Transmembrane helix</keyword>
<comment type="subcellular location">
    <subcellularLocation>
        <location evidence="1">Cell membrane</location>
        <topology evidence="1">Multi-pass membrane protein</topology>
    </subcellularLocation>
</comment>
<evidence type="ECO:0000313" key="8">
    <source>
        <dbReference type="Proteomes" id="UP000313312"/>
    </source>
</evidence>
<dbReference type="GO" id="GO:0022857">
    <property type="term" value="F:transmembrane transporter activity"/>
    <property type="evidence" value="ECO:0007669"/>
    <property type="project" value="InterPro"/>
</dbReference>
<feature type="transmembrane region" description="Helical" evidence="6">
    <location>
        <begin position="376"/>
        <end position="396"/>
    </location>
</feature>
<name>A0A5C4TK09_FRUSA</name>
<feature type="transmembrane region" description="Helical" evidence="6">
    <location>
        <begin position="351"/>
        <end position="370"/>
    </location>
</feature>
<dbReference type="PIRSF" id="PIRSF006060">
    <property type="entry name" value="AA_transporter"/>
    <property type="match status" value="1"/>
</dbReference>
<evidence type="ECO:0000256" key="6">
    <source>
        <dbReference type="SAM" id="Phobius"/>
    </source>
</evidence>
<dbReference type="AlphaFoldDB" id="A0A5C4TK09"/>
<evidence type="ECO:0000256" key="1">
    <source>
        <dbReference type="ARBA" id="ARBA00004651"/>
    </source>
</evidence>